<protein>
    <submittedName>
        <fullName evidence="2">Uncharacterized protein</fullName>
    </submittedName>
</protein>
<dbReference type="EMBL" id="JBHSZG010000008">
    <property type="protein sequence ID" value="MFC7138144.1"/>
    <property type="molecule type" value="Genomic_DNA"/>
</dbReference>
<evidence type="ECO:0000313" key="3">
    <source>
        <dbReference type="Proteomes" id="UP001596368"/>
    </source>
</evidence>
<dbReference type="AlphaFoldDB" id="A0ABD5Y158"/>
<accession>A0ABD5Y158</accession>
<keyword evidence="3" id="KW-1185">Reference proteome</keyword>
<feature type="compositionally biased region" description="Low complexity" evidence="1">
    <location>
        <begin position="241"/>
        <end position="258"/>
    </location>
</feature>
<organism evidence="2 3">
    <name type="scientific">Halobaculum litoreum</name>
    <dbReference type="NCBI Taxonomy" id="3031998"/>
    <lineage>
        <taxon>Archaea</taxon>
        <taxon>Methanobacteriati</taxon>
        <taxon>Methanobacteriota</taxon>
        <taxon>Stenosarchaea group</taxon>
        <taxon>Halobacteria</taxon>
        <taxon>Halobacteriales</taxon>
        <taxon>Haloferacaceae</taxon>
        <taxon>Halobaculum</taxon>
    </lineage>
</organism>
<gene>
    <name evidence="2" type="ORF">ACFQRB_20045</name>
</gene>
<feature type="compositionally biased region" description="Basic residues" evidence="1">
    <location>
        <begin position="259"/>
        <end position="269"/>
    </location>
</feature>
<proteinExistence type="predicted"/>
<comment type="caution">
    <text evidence="2">The sequence shown here is derived from an EMBL/GenBank/DDBJ whole genome shotgun (WGS) entry which is preliminary data.</text>
</comment>
<name>A0ABD5Y158_9EURY</name>
<dbReference type="Proteomes" id="UP001596368">
    <property type="component" value="Unassembled WGS sequence"/>
</dbReference>
<feature type="region of interest" description="Disordered" evidence="1">
    <location>
        <begin position="1"/>
        <end position="21"/>
    </location>
</feature>
<evidence type="ECO:0000256" key="1">
    <source>
        <dbReference type="SAM" id="MobiDB-lite"/>
    </source>
</evidence>
<feature type="region of interest" description="Disordered" evidence="1">
    <location>
        <begin position="241"/>
        <end position="282"/>
    </location>
</feature>
<feature type="region of interest" description="Disordered" evidence="1">
    <location>
        <begin position="114"/>
        <end position="146"/>
    </location>
</feature>
<feature type="compositionally biased region" description="Low complexity" evidence="1">
    <location>
        <begin position="114"/>
        <end position="136"/>
    </location>
</feature>
<feature type="region of interest" description="Disordered" evidence="1">
    <location>
        <begin position="41"/>
        <end position="61"/>
    </location>
</feature>
<sequence length="282" mass="28897">MSSVTAEPTPAATFTPAPAPAAAGGCAALLRPVVRVERLDGEVEPHDALGPSSPPAPSANTLYVVSNRNSPVGKQPSAAAGASAVAYSPTYAVSVPFAGISTVPYSIVCAIPPESRQQPSSARSRSGVARSGSPSVERSEWGYHSSAPSASWTYWNTTGRYSPTVTGSSVVLSTSTRTTTGWPSVTYGFASDTRGETGARGVVAPGDRRLVGRIGRVLPLGGVGAAGAVARTVAVGAAVGKGSSSAAAVQPARPTTPARPRRPPTRRRDRLVCIRRDRRPRS</sequence>
<reference evidence="2 3" key="1">
    <citation type="journal article" date="2019" name="Int. J. Syst. Evol. Microbiol.">
        <title>The Global Catalogue of Microorganisms (GCM) 10K type strain sequencing project: providing services to taxonomists for standard genome sequencing and annotation.</title>
        <authorList>
            <consortium name="The Broad Institute Genomics Platform"/>
            <consortium name="The Broad Institute Genome Sequencing Center for Infectious Disease"/>
            <person name="Wu L."/>
            <person name="Ma J."/>
        </authorList>
    </citation>
    <scope>NUCLEOTIDE SEQUENCE [LARGE SCALE GENOMIC DNA]</scope>
    <source>
        <strain evidence="2 3">DT92</strain>
    </source>
</reference>
<evidence type="ECO:0000313" key="2">
    <source>
        <dbReference type="EMBL" id="MFC7138144.1"/>
    </source>
</evidence>